<reference evidence="2" key="1">
    <citation type="submission" date="2020-02" db="EMBL/GenBank/DDBJ databases">
        <authorList>
            <person name="Shen X.-R."/>
            <person name="Zhang Y.-X."/>
        </authorList>
    </citation>
    <scope>NUCLEOTIDE SEQUENCE</scope>
    <source>
        <strain evidence="2">SYP-B3998</strain>
    </source>
</reference>
<dbReference type="EMBL" id="JAAIKC010000005">
    <property type="protein sequence ID" value="NEW07494.1"/>
    <property type="molecule type" value="Genomic_DNA"/>
</dbReference>
<evidence type="ECO:0008006" key="3">
    <source>
        <dbReference type="Google" id="ProtNLM"/>
    </source>
</evidence>
<gene>
    <name evidence="2" type="ORF">GK047_15925</name>
</gene>
<dbReference type="AlphaFoldDB" id="A0A6G4A0N4"/>
<comment type="caution">
    <text evidence="2">The sequence shown here is derived from an EMBL/GenBank/DDBJ whole genome shotgun (WGS) entry which is preliminary data.</text>
</comment>
<evidence type="ECO:0000313" key="2">
    <source>
        <dbReference type="EMBL" id="NEW07494.1"/>
    </source>
</evidence>
<sequence>MNVMKAKKLMILMLAACMLFIFSTTASANTVISRTDTVTGQGTLNISGYLYVKTSGSGAIFADVYRVVNGTEQHVARGSRIIGGGPRTASFNLSISGLSQDTYIVRYSYGGPLSSLTITSVGF</sequence>
<accession>A0A6G4A0N4</accession>
<name>A0A6G4A0N4_9BACL</name>
<keyword evidence="1" id="KW-0732">Signal</keyword>
<feature type="signal peptide" evidence="1">
    <location>
        <begin position="1"/>
        <end position="28"/>
    </location>
</feature>
<dbReference type="RefSeq" id="WP_163948549.1">
    <property type="nucleotide sequence ID" value="NZ_JAAIKC010000005.1"/>
</dbReference>
<organism evidence="2">
    <name type="scientific">Paenibacillus sp. SYP-B3998</name>
    <dbReference type="NCBI Taxonomy" id="2678564"/>
    <lineage>
        <taxon>Bacteria</taxon>
        <taxon>Bacillati</taxon>
        <taxon>Bacillota</taxon>
        <taxon>Bacilli</taxon>
        <taxon>Bacillales</taxon>
        <taxon>Paenibacillaceae</taxon>
        <taxon>Paenibacillus</taxon>
    </lineage>
</organism>
<feature type="chain" id="PRO_5026243697" description="Secreted protein" evidence="1">
    <location>
        <begin position="29"/>
        <end position="123"/>
    </location>
</feature>
<evidence type="ECO:0000256" key="1">
    <source>
        <dbReference type="SAM" id="SignalP"/>
    </source>
</evidence>
<protein>
    <recommendedName>
        <fullName evidence="3">Secreted protein</fullName>
    </recommendedName>
</protein>
<proteinExistence type="predicted"/>